<keyword evidence="2" id="KW-0472">Membrane</keyword>
<dbReference type="Pfam" id="PF23585">
    <property type="entry name" value="DUF7137"/>
    <property type="match status" value="1"/>
</dbReference>
<dbReference type="PANTHER" id="PTHR42028">
    <property type="entry name" value="CHROMOSOME 1, WHOLE GENOME SHOTGUN SEQUENCE"/>
    <property type="match status" value="1"/>
</dbReference>
<comment type="caution">
    <text evidence="5">The sequence shown here is derived from an EMBL/GenBank/DDBJ whole genome shotgun (WGS) entry which is preliminary data.</text>
</comment>
<keyword evidence="2" id="KW-1133">Transmembrane helix</keyword>
<dbReference type="OrthoDB" id="2435509at2759"/>
<keyword evidence="3" id="KW-0732">Signal</keyword>
<dbReference type="HOGENOM" id="CLU_058864_0_0_1"/>
<evidence type="ECO:0000313" key="5">
    <source>
        <dbReference type="EMBL" id="EQB50890.1"/>
    </source>
</evidence>
<dbReference type="eggNOG" id="ENOG502RYRY">
    <property type="taxonomic scope" value="Eukaryota"/>
</dbReference>
<gene>
    <name evidence="5" type="ORF">CGLO_09629</name>
</gene>
<evidence type="ECO:0000256" key="3">
    <source>
        <dbReference type="SAM" id="SignalP"/>
    </source>
</evidence>
<protein>
    <recommendedName>
        <fullName evidence="4">DUF7137 domain-containing protein</fullName>
    </recommendedName>
</protein>
<evidence type="ECO:0000313" key="6">
    <source>
        <dbReference type="Proteomes" id="UP000015530"/>
    </source>
</evidence>
<dbReference type="InterPro" id="IPR055561">
    <property type="entry name" value="DUF7137"/>
</dbReference>
<feature type="region of interest" description="Disordered" evidence="1">
    <location>
        <begin position="44"/>
        <end position="104"/>
    </location>
</feature>
<feature type="compositionally biased region" description="Low complexity" evidence="1">
    <location>
        <begin position="44"/>
        <end position="103"/>
    </location>
</feature>
<feature type="signal peptide" evidence="3">
    <location>
        <begin position="1"/>
        <end position="20"/>
    </location>
</feature>
<feature type="domain" description="DUF7137" evidence="4">
    <location>
        <begin position="108"/>
        <end position="243"/>
    </location>
</feature>
<dbReference type="EMBL" id="AMYD01001935">
    <property type="protein sequence ID" value="EQB50890.1"/>
    <property type="molecule type" value="Genomic_DNA"/>
</dbReference>
<reference evidence="6" key="1">
    <citation type="journal article" date="2013" name="Mol. Plant Microbe Interact.">
        <title>Global aspects of pacC regulation of pathogenicity genes in Colletotrichum gloeosporioides as revealed by transcriptome analysis.</title>
        <authorList>
            <person name="Alkan N."/>
            <person name="Meng X."/>
            <person name="Friedlander G."/>
            <person name="Reuveni E."/>
            <person name="Sukno S."/>
            <person name="Sherman A."/>
            <person name="Thon M."/>
            <person name="Fluhr R."/>
            <person name="Prusky D."/>
        </authorList>
    </citation>
    <scope>NUCLEOTIDE SEQUENCE [LARGE SCALE GENOMIC DNA]</scope>
    <source>
        <strain evidence="6">Cg-14</strain>
    </source>
</reference>
<evidence type="ECO:0000259" key="4">
    <source>
        <dbReference type="Pfam" id="PF23585"/>
    </source>
</evidence>
<dbReference type="PANTHER" id="PTHR42028:SF1">
    <property type="entry name" value="YALI0E30657P"/>
    <property type="match status" value="1"/>
</dbReference>
<name>T0LRN9_COLGC</name>
<keyword evidence="2" id="KW-0812">Transmembrane</keyword>
<proteinExistence type="predicted"/>
<accession>T0LRN9</accession>
<dbReference type="OMA" id="WGWNYTN"/>
<feature type="transmembrane region" description="Helical" evidence="2">
    <location>
        <begin position="258"/>
        <end position="281"/>
    </location>
</feature>
<dbReference type="AlphaFoldDB" id="T0LRN9"/>
<organism evidence="5 6">
    <name type="scientific">Colletotrichum gloeosporioides (strain Cg-14)</name>
    <name type="common">Anthracnose fungus</name>
    <name type="synonym">Glomerella cingulata</name>
    <dbReference type="NCBI Taxonomy" id="1237896"/>
    <lineage>
        <taxon>Eukaryota</taxon>
        <taxon>Fungi</taxon>
        <taxon>Dikarya</taxon>
        <taxon>Ascomycota</taxon>
        <taxon>Pezizomycotina</taxon>
        <taxon>Sordariomycetes</taxon>
        <taxon>Hypocreomycetidae</taxon>
        <taxon>Glomerellales</taxon>
        <taxon>Glomerellaceae</taxon>
        <taxon>Colletotrichum</taxon>
        <taxon>Colletotrichum gloeosporioides species complex</taxon>
    </lineage>
</organism>
<evidence type="ECO:0000256" key="2">
    <source>
        <dbReference type="SAM" id="Phobius"/>
    </source>
</evidence>
<feature type="chain" id="PRO_5004567520" description="DUF7137 domain-containing protein" evidence="3">
    <location>
        <begin position="21"/>
        <end position="298"/>
    </location>
</feature>
<dbReference type="Proteomes" id="UP000015530">
    <property type="component" value="Unassembled WGS sequence"/>
</dbReference>
<sequence length="298" mass="30881">MKAAHTLALGLAVFSPLASAWPQWLPDVDALVVRQNDESTAAATATQAASATTGAKATATTADATNTGGAKTTNLNTAKVKTGTNTGSATGTGTDATASSESTFDARDPVGSVVMVDPATTANSINLYKIGDYVTWKWNYTNVQATPTAVDVLISCSSRSQTWTLTQNMSWAEPASYTWDTSVQATDASAPLGNDAYTLIIYDAESSVTATAGAGYLGVSNALTFGMYQPQAYTPLSDFNCPTCDSAASALNSKAVSMAVGMSIITVASFTWFGGVVFNMVGQNGGFIYKLGNIYEFS</sequence>
<evidence type="ECO:0000256" key="1">
    <source>
        <dbReference type="SAM" id="MobiDB-lite"/>
    </source>
</evidence>